<evidence type="ECO:0000313" key="1">
    <source>
        <dbReference type="EMBL" id="KAK9091351.1"/>
    </source>
</evidence>
<proteinExistence type="predicted"/>
<dbReference type="Proteomes" id="UP001417504">
    <property type="component" value="Unassembled WGS sequence"/>
</dbReference>
<accession>A0AAP0HP17</accession>
<comment type="caution">
    <text evidence="1">The sequence shown here is derived from an EMBL/GenBank/DDBJ whole genome shotgun (WGS) entry which is preliminary data.</text>
</comment>
<sequence>MFVNCLPNLSPDLVDALAFSGRMWTLAVIQLSNSRSSMPRSTVQQGEGSTTRIYHLRIQEQFFPLV</sequence>
<keyword evidence="2" id="KW-1185">Reference proteome</keyword>
<name>A0AAP0HP17_9MAGN</name>
<evidence type="ECO:0000313" key="2">
    <source>
        <dbReference type="Proteomes" id="UP001417504"/>
    </source>
</evidence>
<gene>
    <name evidence="1" type="ORF">Sjap_024528</name>
</gene>
<organism evidence="1 2">
    <name type="scientific">Stephania japonica</name>
    <dbReference type="NCBI Taxonomy" id="461633"/>
    <lineage>
        <taxon>Eukaryota</taxon>
        <taxon>Viridiplantae</taxon>
        <taxon>Streptophyta</taxon>
        <taxon>Embryophyta</taxon>
        <taxon>Tracheophyta</taxon>
        <taxon>Spermatophyta</taxon>
        <taxon>Magnoliopsida</taxon>
        <taxon>Ranunculales</taxon>
        <taxon>Menispermaceae</taxon>
        <taxon>Menispermoideae</taxon>
        <taxon>Cissampelideae</taxon>
        <taxon>Stephania</taxon>
    </lineage>
</organism>
<dbReference type="EMBL" id="JBBNAE010000010">
    <property type="protein sequence ID" value="KAK9091351.1"/>
    <property type="molecule type" value="Genomic_DNA"/>
</dbReference>
<reference evidence="1 2" key="1">
    <citation type="submission" date="2024-01" db="EMBL/GenBank/DDBJ databases">
        <title>Genome assemblies of Stephania.</title>
        <authorList>
            <person name="Yang L."/>
        </authorList>
    </citation>
    <scope>NUCLEOTIDE SEQUENCE [LARGE SCALE GENOMIC DNA]</scope>
    <source>
        <strain evidence="1">QJT</strain>
        <tissue evidence="1">Leaf</tissue>
    </source>
</reference>
<protein>
    <submittedName>
        <fullName evidence="1">Uncharacterized protein</fullName>
    </submittedName>
</protein>
<dbReference type="AlphaFoldDB" id="A0AAP0HP17"/>